<feature type="signal peptide" evidence="1">
    <location>
        <begin position="1"/>
        <end position="16"/>
    </location>
</feature>
<feature type="chain" id="PRO_5036485285" evidence="1">
    <location>
        <begin position="17"/>
        <end position="204"/>
    </location>
</feature>
<dbReference type="AlphaFoldDB" id="A0A1S4EYY4"/>
<dbReference type="PANTHER" id="PTHR36695:SF12">
    <property type="entry name" value="AGAP008648-PA"/>
    <property type="match status" value="1"/>
</dbReference>
<feature type="domain" description="Farnesoic acid O-methyl transferase" evidence="2">
    <location>
        <begin position="39"/>
        <end position="189"/>
    </location>
</feature>
<evidence type="ECO:0000256" key="1">
    <source>
        <dbReference type="SAM" id="SignalP"/>
    </source>
</evidence>
<accession>A0A1S4EYY4</accession>
<gene>
    <name evidence="3" type="ORF">AaeL_AAEL001508</name>
</gene>
<sequence>MLVLATIITVFLKCFAYSAPSNNFEVTRGCLQYNTDHGYKHAHPYYPISRFQHLNVTNDDVKIFRMGVLGPNDGHLRLAPTMFPYDKTEMNEIVLSGWANTKTVVRHYTRNSPQEQVSKIVLREQSSIGMLSYFKPFMFTVAIHPGGQVELTRDEDSKPFLQYRDPKVSADYLGFCNWDRPLVFFYDCPLEVDQRACDGIVFSK</sequence>
<proteinExistence type="predicted"/>
<reference evidence="3" key="1">
    <citation type="submission" date="2005-10" db="EMBL/GenBank/DDBJ databases">
        <authorList>
            <person name="Loftus B.J."/>
            <person name="Nene V.M."/>
            <person name="Hannick L.I."/>
            <person name="Bidwell S."/>
            <person name="Haas B."/>
            <person name="Amedeo P."/>
            <person name="Orvis J."/>
            <person name="Wortman J.R."/>
            <person name="White O.R."/>
            <person name="Salzberg S."/>
            <person name="Shumway M."/>
            <person name="Koo H."/>
            <person name="Zhao Y."/>
            <person name="Holmes M."/>
            <person name="Miller J."/>
            <person name="Schatz M."/>
            <person name="Pop M."/>
            <person name="Pai G."/>
            <person name="Utterback T."/>
            <person name="Rogers Y.-H."/>
            <person name="Kravitz S."/>
            <person name="Fraser C.M."/>
        </authorList>
    </citation>
    <scope>NUCLEOTIDE SEQUENCE</scope>
    <source>
        <strain evidence="3">Liverpool</strain>
    </source>
</reference>
<dbReference type="KEGG" id="aag:5571117"/>
<reference evidence="3" key="3">
    <citation type="submission" date="2012-09" db="EMBL/GenBank/DDBJ databases">
        <authorList>
            <consortium name="VectorBase"/>
        </authorList>
    </citation>
    <scope>NUCLEOTIDE SEQUENCE</scope>
    <source>
        <strain evidence="3">Liverpool</strain>
    </source>
</reference>
<keyword evidence="1" id="KW-0732">Signal</keyword>
<dbReference type="InterPro" id="IPR022041">
    <property type="entry name" value="Methyltransf_FA"/>
</dbReference>
<dbReference type="OMA" id="MAFVKWD"/>
<dbReference type="EMBL" id="CH477220">
    <property type="protein sequence ID" value="EAT47368.1"/>
    <property type="molecule type" value="Genomic_DNA"/>
</dbReference>
<dbReference type="Pfam" id="PF12248">
    <property type="entry name" value="Methyltransf_FA"/>
    <property type="match status" value="1"/>
</dbReference>
<name>A0A1S4EYY4_AEDAE</name>
<evidence type="ECO:0000313" key="4">
    <source>
        <dbReference type="Proteomes" id="UP000682892"/>
    </source>
</evidence>
<evidence type="ECO:0000313" key="3">
    <source>
        <dbReference type="EMBL" id="EAT47368.1"/>
    </source>
</evidence>
<reference evidence="3" key="2">
    <citation type="journal article" date="2007" name="Science">
        <title>Genome sequence of Aedes aegypti, a major arbovirus vector.</title>
        <authorList>
            <person name="Nene V."/>
            <person name="Wortman J.R."/>
            <person name="Lawson D."/>
            <person name="Haas B."/>
            <person name="Kodira C."/>
            <person name="Tu Z.J."/>
            <person name="Loftus B."/>
            <person name="Xi Z."/>
            <person name="Megy K."/>
            <person name="Grabherr M."/>
            <person name="Ren Q."/>
            <person name="Zdobnov E.M."/>
            <person name="Lobo N.F."/>
            <person name="Campbell K.S."/>
            <person name="Brown S.E."/>
            <person name="Bonaldo M.F."/>
            <person name="Zhu J."/>
            <person name="Sinkins S.P."/>
            <person name="Hogenkamp D.G."/>
            <person name="Amedeo P."/>
            <person name="Arensburger P."/>
            <person name="Atkinson P.W."/>
            <person name="Bidwell S."/>
            <person name="Biedler J."/>
            <person name="Birney E."/>
            <person name="Bruggner R.V."/>
            <person name="Costas J."/>
            <person name="Coy M.R."/>
            <person name="Crabtree J."/>
            <person name="Crawford M."/>
            <person name="Debruyn B."/>
            <person name="Decaprio D."/>
            <person name="Eiglmeier K."/>
            <person name="Eisenstadt E."/>
            <person name="El-Dorry H."/>
            <person name="Gelbart W.M."/>
            <person name="Gomes S.L."/>
            <person name="Hammond M."/>
            <person name="Hannick L.I."/>
            <person name="Hogan J.R."/>
            <person name="Holmes M.H."/>
            <person name="Jaffe D."/>
            <person name="Johnston J.S."/>
            <person name="Kennedy R.C."/>
            <person name="Koo H."/>
            <person name="Kravitz S."/>
            <person name="Kriventseva E.V."/>
            <person name="Kulp D."/>
            <person name="Labutti K."/>
            <person name="Lee E."/>
            <person name="Li S."/>
            <person name="Lovin D.D."/>
            <person name="Mao C."/>
            <person name="Mauceli E."/>
            <person name="Menck C.F."/>
            <person name="Miller J.R."/>
            <person name="Montgomery P."/>
            <person name="Mori A."/>
            <person name="Nascimento A.L."/>
            <person name="Naveira H.F."/>
            <person name="Nusbaum C."/>
            <person name="O'leary S."/>
            <person name="Orvis J."/>
            <person name="Pertea M."/>
            <person name="Quesneville H."/>
            <person name="Reidenbach K.R."/>
            <person name="Rogers Y.H."/>
            <person name="Roth C.W."/>
            <person name="Schneider J.R."/>
            <person name="Schatz M."/>
            <person name="Shumway M."/>
            <person name="Stanke M."/>
            <person name="Stinson E.O."/>
            <person name="Tubio J.M."/>
            <person name="Vanzee J.P."/>
            <person name="Verjovski-Almeida S."/>
            <person name="Werner D."/>
            <person name="White O."/>
            <person name="Wyder S."/>
            <person name="Zeng Q."/>
            <person name="Zhao Q."/>
            <person name="Zhao Y."/>
            <person name="Hill C.A."/>
            <person name="Raikhel A.S."/>
            <person name="Soares M.B."/>
            <person name="Knudson D.L."/>
            <person name="Lee N.H."/>
            <person name="Galagan J."/>
            <person name="Salzberg S.L."/>
            <person name="Paulsen I.T."/>
            <person name="Dimopoulos G."/>
            <person name="Collins F.H."/>
            <person name="Birren B."/>
            <person name="Fraser-Liggett C.M."/>
            <person name="Severson D.W."/>
        </authorList>
    </citation>
    <scope>NUCLEOTIDE SEQUENCE [LARGE SCALE GENOMIC DNA]</scope>
    <source>
        <strain evidence="3">Liverpool</strain>
    </source>
</reference>
<dbReference type="PANTHER" id="PTHR36695">
    <property type="entry name" value="AGAP008648-PA"/>
    <property type="match status" value="1"/>
</dbReference>
<protein>
    <submittedName>
        <fullName evidence="3">AAEL001508-PA</fullName>
    </submittedName>
</protein>
<dbReference type="OrthoDB" id="2142040at2759"/>
<dbReference type="Proteomes" id="UP000682892">
    <property type="component" value="Chromosome 1"/>
</dbReference>
<organism evidence="3 4">
    <name type="scientific">Aedes aegypti</name>
    <name type="common">Yellowfever mosquito</name>
    <name type="synonym">Culex aegypti</name>
    <dbReference type="NCBI Taxonomy" id="7159"/>
    <lineage>
        <taxon>Eukaryota</taxon>
        <taxon>Metazoa</taxon>
        <taxon>Ecdysozoa</taxon>
        <taxon>Arthropoda</taxon>
        <taxon>Hexapoda</taxon>
        <taxon>Insecta</taxon>
        <taxon>Pterygota</taxon>
        <taxon>Neoptera</taxon>
        <taxon>Endopterygota</taxon>
        <taxon>Diptera</taxon>
        <taxon>Nematocera</taxon>
        <taxon>Culicoidea</taxon>
        <taxon>Culicidae</taxon>
        <taxon>Culicinae</taxon>
        <taxon>Aedini</taxon>
        <taxon>Aedes</taxon>
        <taxon>Stegomyia</taxon>
    </lineage>
</organism>
<dbReference type="HOGENOM" id="CLU_087387_0_0_1"/>
<evidence type="ECO:0000259" key="2">
    <source>
        <dbReference type="Pfam" id="PF12248"/>
    </source>
</evidence>